<dbReference type="InterPro" id="IPR010662">
    <property type="entry name" value="RBBP9/YdeN"/>
</dbReference>
<evidence type="ECO:0000313" key="3">
    <source>
        <dbReference type="Proteomes" id="UP000533641"/>
    </source>
</evidence>
<dbReference type="AlphaFoldDB" id="A0A7W6RUM9"/>
<evidence type="ECO:0008006" key="4">
    <source>
        <dbReference type="Google" id="ProtNLM"/>
    </source>
</evidence>
<name>A0A7W6RUM9_9HYPH</name>
<accession>A0A7W6RUM9</accession>
<comment type="caution">
    <text evidence="2">The sequence shown here is derived from an EMBL/GenBank/DDBJ whole genome shotgun (WGS) entry which is preliminary data.</text>
</comment>
<evidence type="ECO:0000313" key="2">
    <source>
        <dbReference type="EMBL" id="MBB4278268.1"/>
    </source>
</evidence>
<feature type="region of interest" description="Disordered" evidence="1">
    <location>
        <begin position="1"/>
        <end position="22"/>
    </location>
</feature>
<dbReference type="Proteomes" id="UP000533641">
    <property type="component" value="Unassembled WGS sequence"/>
</dbReference>
<dbReference type="SUPFAM" id="SSF53474">
    <property type="entry name" value="alpha/beta-Hydrolases"/>
    <property type="match status" value="1"/>
</dbReference>
<organism evidence="2 3">
    <name type="scientific">Rhizobium mongolense</name>
    <dbReference type="NCBI Taxonomy" id="57676"/>
    <lineage>
        <taxon>Bacteria</taxon>
        <taxon>Pseudomonadati</taxon>
        <taxon>Pseudomonadota</taxon>
        <taxon>Alphaproteobacteria</taxon>
        <taxon>Hyphomicrobiales</taxon>
        <taxon>Rhizobiaceae</taxon>
        <taxon>Rhizobium/Agrobacterium group</taxon>
        <taxon>Rhizobium</taxon>
    </lineage>
</organism>
<gene>
    <name evidence="2" type="ORF">GGE12_006079</name>
</gene>
<protein>
    <recommendedName>
        <fullName evidence="4">Alpha/beta hydrolase</fullName>
    </recommendedName>
</protein>
<dbReference type="InterPro" id="IPR029058">
    <property type="entry name" value="AB_hydrolase_fold"/>
</dbReference>
<proteinExistence type="predicted"/>
<reference evidence="2 3" key="1">
    <citation type="submission" date="2020-08" db="EMBL/GenBank/DDBJ databases">
        <title>Genomic Encyclopedia of Type Strains, Phase IV (KMG-V): Genome sequencing to study the core and pangenomes of soil and plant-associated prokaryotes.</title>
        <authorList>
            <person name="Whitman W."/>
        </authorList>
    </citation>
    <scope>NUCLEOTIDE SEQUENCE [LARGE SCALE GENOMIC DNA]</scope>
    <source>
        <strain evidence="2 3">SEMIA 402</strain>
    </source>
</reference>
<dbReference type="Gene3D" id="3.40.50.1820">
    <property type="entry name" value="alpha/beta hydrolase"/>
    <property type="match status" value="1"/>
</dbReference>
<dbReference type="Pfam" id="PF06821">
    <property type="entry name" value="Ser_hydrolase"/>
    <property type="match status" value="1"/>
</dbReference>
<sequence>MAFSSVSRSAGGGNASALTQPTRETATGNGAIITNFTALVALSLDRTAKLSHIGGIMKASDVDILIIPGYTNSGPDHWQTRWEAKLSTARRVEQAEWSKPVREDWVARIAEEVNASSRPVVLVAHSLGIPSAIHAIPHFKKKVAGAFFVAPPDVANPKIRPKHLMTFGPYPRDPLPFPAITVASRNDPFGSYEHADDVAASWGSLLIDAGESGHINAESGHGPWPEGTMVFAQFLSRLKP</sequence>
<dbReference type="GO" id="GO:0016787">
    <property type="term" value="F:hydrolase activity"/>
    <property type="evidence" value="ECO:0007669"/>
    <property type="project" value="InterPro"/>
</dbReference>
<dbReference type="EMBL" id="JACIGM010000017">
    <property type="protein sequence ID" value="MBB4278268.1"/>
    <property type="molecule type" value="Genomic_DNA"/>
</dbReference>
<evidence type="ECO:0000256" key="1">
    <source>
        <dbReference type="SAM" id="MobiDB-lite"/>
    </source>
</evidence>